<dbReference type="InterPro" id="IPR008266">
    <property type="entry name" value="Tyr_kinase_AS"/>
</dbReference>
<gene>
    <name evidence="12" type="ORF">SAMN04489867_1672</name>
</gene>
<dbReference type="InterPro" id="IPR017441">
    <property type="entry name" value="Protein_kinase_ATP_BS"/>
</dbReference>
<evidence type="ECO:0000313" key="13">
    <source>
        <dbReference type="Proteomes" id="UP000199077"/>
    </source>
</evidence>
<keyword evidence="3 12" id="KW-0418">Kinase</keyword>
<keyword evidence="2 10" id="KW-0547">Nucleotide-binding</keyword>
<evidence type="ECO:0000256" key="7">
    <source>
        <dbReference type="ARBA" id="ARBA00049014"/>
    </source>
</evidence>
<comment type="similarity">
    <text evidence="5">Belongs to the protein kinase superfamily. STE Ser/Thr protein kinase family. MAP kinase kinase subfamily.</text>
</comment>
<evidence type="ECO:0000256" key="1">
    <source>
        <dbReference type="ARBA" id="ARBA00022679"/>
    </source>
</evidence>
<comment type="catalytic activity">
    <reaction evidence="9">
        <text>L-tyrosyl-[protein] + ATP = O-phospho-L-tyrosyl-[protein] + ADP + H(+)</text>
        <dbReference type="Rhea" id="RHEA:10596"/>
        <dbReference type="Rhea" id="RHEA-COMP:10136"/>
        <dbReference type="Rhea" id="RHEA-COMP:20101"/>
        <dbReference type="ChEBI" id="CHEBI:15378"/>
        <dbReference type="ChEBI" id="CHEBI:30616"/>
        <dbReference type="ChEBI" id="CHEBI:46858"/>
        <dbReference type="ChEBI" id="CHEBI:61978"/>
        <dbReference type="ChEBI" id="CHEBI:456216"/>
        <dbReference type="EC" id="2.7.12.2"/>
    </reaction>
</comment>
<reference evidence="13" key="1">
    <citation type="submission" date="2016-10" db="EMBL/GenBank/DDBJ databases">
        <authorList>
            <person name="Varghese N."/>
            <person name="Submissions S."/>
        </authorList>
    </citation>
    <scope>NUCLEOTIDE SEQUENCE [LARGE SCALE GENOMIC DNA]</scope>
    <source>
        <strain evidence="13">DSM 22329</strain>
    </source>
</reference>
<accession>A0A1H0QN31</accession>
<evidence type="ECO:0000256" key="8">
    <source>
        <dbReference type="ARBA" id="ARBA00049299"/>
    </source>
</evidence>
<dbReference type="InterPro" id="IPR000719">
    <property type="entry name" value="Prot_kinase_dom"/>
</dbReference>
<comment type="catalytic activity">
    <reaction evidence="7">
        <text>L-seryl-[protein] + ATP = O-phospho-L-seryl-[protein] + ADP + H(+)</text>
        <dbReference type="Rhea" id="RHEA:17989"/>
        <dbReference type="Rhea" id="RHEA-COMP:9863"/>
        <dbReference type="Rhea" id="RHEA-COMP:11604"/>
        <dbReference type="ChEBI" id="CHEBI:15378"/>
        <dbReference type="ChEBI" id="CHEBI:29999"/>
        <dbReference type="ChEBI" id="CHEBI:30616"/>
        <dbReference type="ChEBI" id="CHEBI:83421"/>
        <dbReference type="ChEBI" id="CHEBI:456216"/>
        <dbReference type="EC" id="2.7.12.2"/>
    </reaction>
</comment>
<evidence type="ECO:0000256" key="3">
    <source>
        <dbReference type="ARBA" id="ARBA00022777"/>
    </source>
</evidence>
<dbReference type="InterPro" id="IPR011009">
    <property type="entry name" value="Kinase-like_dom_sf"/>
</dbReference>
<dbReference type="EC" id="2.7.12.2" evidence="6"/>
<evidence type="ECO:0000256" key="4">
    <source>
        <dbReference type="ARBA" id="ARBA00022840"/>
    </source>
</evidence>
<organism evidence="12 13">
    <name type="scientific">Pedococcus dokdonensis</name>
    <dbReference type="NCBI Taxonomy" id="443156"/>
    <lineage>
        <taxon>Bacteria</taxon>
        <taxon>Bacillati</taxon>
        <taxon>Actinomycetota</taxon>
        <taxon>Actinomycetes</taxon>
        <taxon>Micrococcales</taxon>
        <taxon>Intrasporangiaceae</taxon>
        <taxon>Pedococcus</taxon>
    </lineage>
</organism>
<dbReference type="PROSITE" id="PS00109">
    <property type="entry name" value="PROTEIN_KINASE_TYR"/>
    <property type="match status" value="1"/>
</dbReference>
<protein>
    <recommendedName>
        <fullName evidence="6">mitogen-activated protein kinase kinase</fullName>
        <ecNumber evidence="6">2.7.12.2</ecNumber>
    </recommendedName>
</protein>
<proteinExistence type="inferred from homology"/>
<dbReference type="PANTHER" id="PTHR48013">
    <property type="entry name" value="DUAL SPECIFICITY MITOGEN-ACTIVATED PROTEIN KINASE KINASE 5-RELATED"/>
    <property type="match status" value="1"/>
</dbReference>
<keyword evidence="4 10" id="KW-0067">ATP-binding</keyword>
<dbReference type="Proteomes" id="UP000199077">
    <property type="component" value="Chromosome I"/>
</dbReference>
<dbReference type="Pfam" id="PF00069">
    <property type="entry name" value="Pkinase"/>
    <property type="match status" value="1"/>
</dbReference>
<dbReference type="PROSITE" id="PS50011">
    <property type="entry name" value="PROTEIN_KINASE_DOM"/>
    <property type="match status" value="1"/>
</dbReference>
<evidence type="ECO:0000256" key="10">
    <source>
        <dbReference type="PROSITE-ProRule" id="PRU10141"/>
    </source>
</evidence>
<evidence type="ECO:0000256" key="6">
    <source>
        <dbReference type="ARBA" id="ARBA00038999"/>
    </source>
</evidence>
<keyword evidence="13" id="KW-1185">Reference proteome</keyword>
<evidence type="ECO:0000259" key="11">
    <source>
        <dbReference type="PROSITE" id="PS50011"/>
    </source>
</evidence>
<dbReference type="PROSITE" id="PS00107">
    <property type="entry name" value="PROTEIN_KINASE_ATP"/>
    <property type="match status" value="1"/>
</dbReference>
<dbReference type="STRING" id="443156.SAMN04489867_1672"/>
<evidence type="ECO:0000256" key="5">
    <source>
        <dbReference type="ARBA" id="ARBA00038035"/>
    </source>
</evidence>
<name>A0A1H0QN31_9MICO</name>
<feature type="domain" description="Protein kinase" evidence="11">
    <location>
        <begin position="111"/>
        <end position="353"/>
    </location>
</feature>
<keyword evidence="1" id="KW-0808">Transferase</keyword>
<comment type="catalytic activity">
    <reaction evidence="8">
        <text>L-threonyl-[protein] + ATP = O-phospho-L-threonyl-[protein] + ADP + H(+)</text>
        <dbReference type="Rhea" id="RHEA:46608"/>
        <dbReference type="Rhea" id="RHEA-COMP:11060"/>
        <dbReference type="Rhea" id="RHEA-COMP:11605"/>
        <dbReference type="ChEBI" id="CHEBI:15378"/>
        <dbReference type="ChEBI" id="CHEBI:30013"/>
        <dbReference type="ChEBI" id="CHEBI:30616"/>
        <dbReference type="ChEBI" id="CHEBI:61977"/>
        <dbReference type="ChEBI" id="CHEBI:456216"/>
        <dbReference type="EC" id="2.7.12.2"/>
    </reaction>
</comment>
<dbReference type="AlphaFoldDB" id="A0A1H0QN31"/>
<dbReference type="GO" id="GO:0004672">
    <property type="term" value="F:protein kinase activity"/>
    <property type="evidence" value="ECO:0007669"/>
    <property type="project" value="InterPro"/>
</dbReference>
<sequence length="353" mass="40470">MFAVLHERLNEHFTDVNGRAETTHHYWADNSRALLSLIQEIKTDLHTLRRAGVEVEFADIYQDALERCRPWLSPSGGSVVPDDFAPIEVIAYEPVFVHAAKHVKLKKHDESVELKMVGSGSFAHVYSYLDPDYGINFAVKRAKRDLDERDLERFKQEFAVLKRLSFPYVVEVYRYDDVRNEYRMEFCDTTLRDYIRKKNGTMPFAARKRIALQFLYGVNYLHHESLLHRDVSLQNILLKVFDSGAVLVKLSDFGLVKDQTSEFTRTQTEMKGTVRDPTLSSFKDYGVVNEIYAIGHVLAYIFTGRESLPPATDEVGRIIHKCAVNDVGQRYQAVTELIADVEKLDASPIQTTA</sequence>
<dbReference type="CDD" id="cd00180">
    <property type="entry name" value="PKc"/>
    <property type="match status" value="1"/>
</dbReference>
<dbReference type="GO" id="GO:0005524">
    <property type="term" value="F:ATP binding"/>
    <property type="evidence" value="ECO:0007669"/>
    <property type="project" value="UniProtKB-UniRule"/>
</dbReference>
<dbReference type="Gene3D" id="1.10.510.10">
    <property type="entry name" value="Transferase(Phosphotransferase) domain 1"/>
    <property type="match status" value="1"/>
</dbReference>
<evidence type="ECO:0000256" key="2">
    <source>
        <dbReference type="ARBA" id="ARBA00022741"/>
    </source>
</evidence>
<dbReference type="EMBL" id="LT629711">
    <property type="protein sequence ID" value="SDP18763.1"/>
    <property type="molecule type" value="Genomic_DNA"/>
</dbReference>
<evidence type="ECO:0000256" key="9">
    <source>
        <dbReference type="ARBA" id="ARBA00051693"/>
    </source>
</evidence>
<dbReference type="SUPFAM" id="SSF56112">
    <property type="entry name" value="Protein kinase-like (PK-like)"/>
    <property type="match status" value="1"/>
</dbReference>
<evidence type="ECO:0000313" key="12">
    <source>
        <dbReference type="EMBL" id="SDP18763.1"/>
    </source>
</evidence>
<feature type="binding site" evidence="10">
    <location>
        <position position="140"/>
    </location>
    <ligand>
        <name>ATP</name>
        <dbReference type="ChEBI" id="CHEBI:30616"/>
    </ligand>
</feature>
<dbReference type="PANTHER" id="PTHR48013:SF9">
    <property type="entry name" value="DUAL SPECIFICITY MITOGEN-ACTIVATED PROTEIN KINASE KINASE 5"/>
    <property type="match status" value="1"/>
</dbReference>